<reference evidence="3" key="1">
    <citation type="submission" date="2022-11" db="EMBL/GenBank/DDBJ databases">
        <title>Centuries of genome instability and evolution in soft-shell clam transmissible cancer (bioRxiv).</title>
        <authorList>
            <person name="Hart S.F.M."/>
            <person name="Yonemitsu M.A."/>
            <person name="Giersch R.M."/>
            <person name="Beal B.F."/>
            <person name="Arriagada G."/>
            <person name="Davis B.W."/>
            <person name="Ostrander E.A."/>
            <person name="Goff S.P."/>
            <person name="Metzger M.J."/>
        </authorList>
    </citation>
    <scope>NUCLEOTIDE SEQUENCE</scope>
    <source>
        <strain evidence="3">MELC-2E11</strain>
        <tissue evidence="3">Siphon/mantle</tissue>
    </source>
</reference>
<keyword evidence="1" id="KW-0175">Coiled coil</keyword>
<evidence type="ECO:0000256" key="1">
    <source>
        <dbReference type="SAM" id="Coils"/>
    </source>
</evidence>
<accession>A0ABY7G3C8</accession>
<evidence type="ECO:0000256" key="2">
    <source>
        <dbReference type="SAM" id="MobiDB-lite"/>
    </source>
</evidence>
<dbReference type="Proteomes" id="UP001164746">
    <property type="component" value="Chromosome 16"/>
</dbReference>
<proteinExistence type="predicted"/>
<name>A0ABY7G3C8_MYAAR</name>
<feature type="coiled-coil region" evidence="1">
    <location>
        <begin position="56"/>
        <end position="90"/>
    </location>
</feature>
<evidence type="ECO:0000313" key="4">
    <source>
        <dbReference type="Proteomes" id="UP001164746"/>
    </source>
</evidence>
<feature type="non-terminal residue" evidence="3">
    <location>
        <position position="126"/>
    </location>
</feature>
<sequence length="126" mass="14305">MQELENENDKLKREVAKLMESIAKTSNFNKGQKPTAAGKEFLGRMRRAKTDGDGAKDGAKIISEQFEAQADELERRREECLQLRALLAEKSISTHSIAKQSYNGQEEIVNEDNELTMAYKSQRDII</sequence>
<keyword evidence="4" id="KW-1185">Reference proteome</keyword>
<feature type="region of interest" description="Disordered" evidence="2">
    <location>
        <begin position="25"/>
        <end position="56"/>
    </location>
</feature>
<organism evidence="3 4">
    <name type="scientific">Mya arenaria</name>
    <name type="common">Soft-shell clam</name>
    <dbReference type="NCBI Taxonomy" id="6604"/>
    <lineage>
        <taxon>Eukaryota</taxon>
        <taxon>Metazoa</taxon>
        <taxon>Spiralia</taxon>
        <taxon>Lophotrochozoa</taxon>
        <taxon>Mollusca</taxon>
        <taxon>Bivalvia</taxon>
        <taxon>Autobranchia</taxon>
        <taxon>Heteroconchia</taxon>
        <taxon>Euheterodonta</taxon>
        <taxon>Imparidentia</taxon>
        <taxon>Neoheterodontei</taxon>
        <taxon>Myida</taxon>
        <taxon>Myoidea</taxon>
        <taxon>Myidae</taxon>
        <taxon>Mya</taxon>
    </lineage>
</organism>
<gene>
    <name evidence="3" type="ORF">MAR_002540</name>
</gene>
<evidence type="ECO:0000313" key="3">
    <source>
        <dbReference type="EMBL" id="WAR28972.1"/>
    </source>
</evidence>
<dbReference type="EMBL" id="CP111027">
    <property type="protein sequence ID" value="WAR28972.1"/>
    <property type="molecule type" value="Genomic_DNA"/>
</dbReference>
<protein>
    <submittedName>
        <fullName evidence="3">Uncharacterized protein</fullName>
    </submittedName>
</protein>